<dbReference type="GO" id="GO:0001667">
    <property type="term" value="P:ameboidal-type cell migration"/>
    <property type="evidence" value="ECO:0007669"/>
    <property type="project" value="UniProtKB-ARBA"/>
</dbReference>
<comment type="caution">
    <text evidence="3">The sequence shown here is derived from an EMBL/GenBank/DDBJ whole genome shotgun (WGS) entry which is preliminary data.</text>
</comment>
<keyword evidence="2" id="KW-0342">GTP-binding</keyword>
<keyword evidence="1" id="KW-0547">Nucleotide-binding</keyword>
<gene>
    <name evidence="3" type="ORF">Ocin01_17417</name>
</gene>
<accession>A0A1D2M8F3</accession>
<dbReference type="AlphaFoldDB" id="A0A1D2M8F3"/>
<evidence type="ECO:0000313" key="4">
    <source>
        <dbReference type="Proteomes" id="UP000094527"/>
    </source>
</evidence>
<dbReference type="GO" id="GO:0003924">
    <property type="term" value="F:GTPase activity"/>
    <property type="evidence" value="ECO:0007669"/>
    <property type="project" value="InterPro"/>
</dbReference>
<dbReference type="OrthoDB" id="8830751at2759"/>
<dbReference type="SUPFAM" id="SSF52540">
    <property type="entry name" value="P-loop containing nucleoside triphosphate hydrolases"/>
    <property type="match status" value="1"/>
</dbReference>
<dbReference type="Pfam" id="PF00071">
    <property type="entry name" value="Ras"/>
    <property type="match status" value="1"/>
</dbReference>
<dbReference type="EMBL" id="LJIJ01002762">
    <property type="protein sequence ID" value="ODM89263.1"/>
    <property type="molecule type" value="Genomic_DNA"/>
</dbReference>
<dbReference type="GO" id="GO:0005525">
    <property type="term" value="F:GTP binding"/>
    <property type="evidence" value="ECO:0007669"/>
    <property type="project" value="UniProtKB-KW"/>
</dbReference>
<dbReference type="Proteomes" id="UP000094527">
    <property type="component" value="Unassembled WGS sequence"/>
</dbReference>
<evidence type="ECO:0000256" key="1">
    <source>
        <dbReference type="ARBA" id="ARBA00022741"/>
    </source>
</evidence>
<dbReference type="GO" id="GO:0003006">
    <property type="term" value="P:developmental process involved in reproduction"/>
    <property type="evidence" value="ECO:0007669"/>
    <property type="project" value="UniProtKB-ARBA"/>
</dbReference>
<reference evidence="3 4" key="1">
    <citation type="journal article" date="2016" name="Genome Biol. Evol.">
        <title>Gene Family Evolution Reflects Adaptation to Soil Environmental Stressors in the Genome of the Collembolan Orchesella cincta.</title>
        <authorList>
            <person name="Faddeeva-Vakhrusheva A."/>
            <person name="Derks M.F."/>
            <person name="Anvar S.Y."/>
            <person name="Agamennone V."/>
            <person name="Suring W."/>
            <person name="Smit S."/>
            <person name="van Straalen N.M."/>
            <person name="Roelofs D."/>
        </authorList>
    </citation>
    <scope>NUCLEOTIDE SEQUENCE [LARGE SCALE GENOMIC DNA]</scope>
    <source>
        <tissue evidence="3">Mixed pool</tissue>
    </source>
</reference>
<dbReference type="InterPro" id="IPR003578">
    <property type="entry name" value="Small_GTPase_Rho"/>
</dbReference>
<evidence type="ECO:0000313" key="3">
    <source>
        <dbReference type="EMBL" id="ODM89263.1"/>
    </source>
</evidence>
<dbReference type="GO" id="GO:0007264">
    <property type="term" value="P:small GTPase-mediated signal transduction"/>
    <property type="evidence" value="ECO:0007669"/>
    <property type="project" value="InterPro"/>
</dbReference>
<dbReference type="SMART" id="SM00174">
    <property type="entry name" value="RHO"/>
    <property type="match status" value="1"/>
</dbReference>
<dbReference type="InterPro" id="IPR001806">
    <property type="entry name" value="Small_GTPase"/>
</dbReference>
<dbReference type="GO" id="GO:0035099">
    <property type="term" value="P:hemocyte migration"/>
    <property type="evidence" value="ECO:0007669"/>
    <property type="project" value="UniProtKB-ARBA"/>
</dbReference>
<dbReference type="Gene3D" id="3.40.50.300">
    <property type="entry name" value="P-loop containing nucleotide triphosphate hydrolases"/>
    <property type="match status" value="1"/>
</dbReference>
<dbReference type="InterPro" id="IPR027417">
    <property type="entry name" value="P-loop_NTPase"/>
</dbReference>
<dbReference type="GO" id="GO:0035006">
    <property type="term" value="P:melanization defense response"/>
    <property type="evidence" value="ECO:0007669"/>
    <property type="project" value="UniProtKB-ARBA"/>
</dbReference>
<keyword evidence="4" id="KW-1185">Reference proteome</keyword>
<dbReference type="STRING" id="48709.A0A1D2M8F3"/>
<name>A0A1D2M8F3_ORCCI</name>
<dbReference type="PANTHER" id="PTHR24072">
    <property type="entry name" value="RHO FAMILY GTPASE"/>
    <property type="match status" value="1"/>
</dbReference>
<proteinExistence type="predicted"/>
<protein>
    <submittedName>
        <fullName evidence="3">GTP-binding protein rhoA</fullName>
    </submittedName>
</protein>
<sequence length="112" mass="12600">MASFRSKLVVIGDGGCGKTTLLSAFTSSFRRRELTIRDTSGQEDCDRLRPLSYPNSTAILVCFAVDAPDSLENVDLRDDSTTIQELSRKQQLAKWLSGMVFGWLRKLERKLN</sequence>
<organism evidence="3 4">
    <name type="scientific">Orchesella cincta</name>
    <name type="common">Springtail</name>
    <name type="synonym">Podura cincta</name>
    <dbReference type="NCBI Taxonomy" id="48709"/>
    <lineage>
        <taxon>Eukaryota</taxon>
        <taxon>Metazoa</taxon>
        <taxon>Ecdysozoa</taxon>
        <taxon>Arthropoda</taxon>
        <taxon>Hexapoda</taxon>
        <taxon>Collembola</taxon>
        <taxon>Entomobryomorpha</taxon>
        <taxon>Entomobryoidea</taxon>
        <taxon>Orchesellidae</taxon>
        <taxon>Orchesellinae</taxon>
        <taxon>Orchesella</taxon>
    </lineage>
</organism>
<evidence type="ECO:0000256" key="2">
    <source>
        <dbReference type="ARBA" id="ARBA00023134"/>
    </source>
</evidence>
<dbReference type="GO" id="GO:0022412">
    <property type="term" value="P:cellular process involved in reproduction in multicellular organism"/>
    <property type="evidence" value="ECO:0007669"/>
    <property type="project" value="UniProtKB-ARBA"/>
</dbReference>